<reference evidence="2" key="1">
    <citation type="journal article" date="2022" name="Mol. Ecol. Resour.">
        <title>The genomes of chicory, endive, great burdock and yacon provide insights into Asteraceae palaeo-polyploidization history and plant inulin production.</title>
        <authorList>
            <person name="Fan W."/>
            <person name="Wang S."/>
            <person name="Wang H."/>
            <person name="Wang A."/>
            <person name="Jiang F."/>
            <person name="Liu H."/>
            <person name="Zhao H."/>
            <person name="Xu D."/>
            <person name="Zhang Y."/>
        </authorList>
    </citation>
    <scope>NUCLEOTIDE SEQUENCE [LARGE SCALE GENOMIC DNA]</scope>
    <source>
        <strain evidence="2">cv. Yunnan</strain>
    </source>
</reference>
<organism evidence="1 2">
    <name type="scientific">Smallanthus sonchifolius</name>
    <dbReference type="NCBI Taxonomy" id="185202"/>
    <lineage>
        <taxon>Eukaryota</taxon>
        <taxon>Viridiplantae</taxon>
        <taxon>Streptophyta</taxon>
        <taxon>Embryophyta</taxon>
        <taxon>Tracheophyta</taxon>
        <taxon>Spermatophyta</taxon>
        <taxon>Magnoliopsida</taxon>
        <taxon>eudicotyledons</taxon>
        <taxon>Gunneridae</taxon>
        <taxon>Pentapetalae</taxon>
        <taxon>asterids</taxon>
        <taxon>campanulids</taxon>
        <taxon>Asterales</taxon>
        <taxon>Asteraceae</taxon>
        <taxon>Asteroideae</taxon>
        <taxon>Heliantheae alliance</taxon>
        <taxon>Millerieae</taxon>
        <taxon>Smallanthus</taxon>
    </lineage>
</organism>
<evidence type="ECO:0000313" key="2">
    <source>
        <dbReference type="Proteomes" id="UP001056120"/>
    </source>
</evidence>
<protein>
    <submittedName>
        <fullName evidence="1">Uncharacterized protein</fullName>
    </submittedName>
</protein>
<accession>A0ACB8YLZ1</accession>
<reference evidence="1 2" key="2">
    <citation type="journal article" date="2022" name="Mol. Ecol. Resour.">
        <title>The genomes of chicory, endive, great burdock and yacon provide insights into Asteraceae paleo-polyploidization history and plant inulin production.</title>
        <authorList>
            <person name="Fan W."/>
            <person name="Wang S."/>
            <person name="Wang H."/>
            <person name="Wang A."/>
            <person name="Jiang F."/>
            <person name="Liu H."/>
            <person name="Zhao H."/>
            <person name="Xu D."/>
            <person name="Zhang Y."/>
        </authorList>
    </citation>
    <scope>NUCLEOTIDE SEQUENCE [LARGE SCALE GENOMIC DNA]</scope>
    <source>
        <strain evidence="2">cv. Yunnan</strain>
        <tissue evidence="1">Leaves</tissue>
    </source>
</reference>
<dbReference type="EMBL" id="CM042044">
    <property type="protein sequence ID" value="KAI3685974.1"/>
    <property type="molecule type" value="Genomic_DNA"/>
</dbReference>
<dbReference type="Proteomes" id="UP001056120">
    <property type="component" value="Linkage Group LG27"/>
</dbReference>
<proteinExistence type="predicted"/>
<keyword evidence="2" id="KW-1185">Reference proteome</keyword>
<name>A0ACB8YLZ1_9ASTR</name>
<gene>
    <name evidence="1" type="ORF">L1987_79643</name>
</gene>
<evidence type="ECO:0000313" key="1">
    <source>
        <dbReference type="EMBL" id="KAI3685974.1"/>
    </source>
</evidence>
<sequence>MDLPQETDDYIRESIDYSLGLPVSTNTLELKLRFSEETQRKLRDQYMYLKSKLKEKDETIERARCESTLNAQAVKKFVEENQKLATECANLLNQCNKWERECALYDHDREALMDFGNEADNRAKEAEARVHDLEQELTKLSKELTFYKHQSEGKQVGEMEKTVSTENFLVDTLLSTLINKDDVASTAHSFLEANRGVEMCQKMLEIWESLKPSTQKVLALVSEVKRLQKEKDHLRNNLTMAEEEVKVLFEENNVFDKENRRLMKLLQKERQLNDSGGKHNSASLKNNKRKSSPRDCSQIENKLDFIESGSPRQALSPLRHNTPESRLHKNPLIHSLSTQPSSSMALLRFVCFPSTSIFSNQHQFFQPINPKPSSLQSLSLSVSLPNRLIGPNSLLFQTQSAIQSPQLNTLEQSQEEEQEDEASRTRLLAQNVPWTCTADDIRPLFDKYGTVVDIEISMYSKTKNRGLVFVSMGSHEEALAAFTNLQSYEFMGRTLNLTWAKPKKKPSSPAQPKPAPVHNLFVANLSFKARAKDLVEFFNAENSNVVSSEIIFNQNPRGSAGYGFVSFNTKQEAEAALSALQGKMLMGRPIRLASSKRFLRQSTKKVLELKDESSKSESDGGEQAQTIEVEASSLET</sequence>
<comment type="caution">
    <text evidence="1">The sequence shown here is derived from an EMBL/GenBank/DDBJ whole genome shotgun (WGS) entry which is preliminary data.</text>
</comment>